<proteinExistence type="predicted"/>
<evidence type="ECO:0000256" key="1">
    <source>
        <dbReference type="SAM" id="MobiDB-lite"/>
    </source>
</evidence>
<keyword evidence="3" id="KW-1185">Reference proteome</keyword>
<sequence>MQDDQARSTLAKVVAYAPGVIHYQLSKEQYLRAVEQLARVAVALGAVAAWPAVDCSSDWALTLASQHLSRPVRHSIPWTHINTSYAVHPFGDSLDALQCEWTGLMHAGCLSNFNSRARGLLAVEMHHMLNRQLRHEPEELRRPTQANTVRLKREPSSPPAPFNTRAQTVSFEALLSVNAELALQGRKLAYGNTLWLDRLVEVEGMRGGAAAEYDTWAQRCPALRYDVLPAADRKQW</sequence>
<comment type="caution">
    <text evidence="2">The sequence shown here is derived from an EMBL/GenBank/DDBJ whole genome shotgun (WGS) entry which is preliminary data.</text>
</comment>
<reference evidence="2 3" key="1">
    <citation type="journal article" date="2017" name="Mol. Biol. Evol.">
        <title>The 4-celled Tetrabaena socialis nuclear genome reveals the essential components for genetic control of cell number at the origin of multicellularity in the volvocine lineage.</title>
        <authorList>
            <person name="Featherston J."/>
            <person name="Arakaki Y."/>
            <person name="Hanschen E.R."/>
            <person name="Ferris P.J."/>
            <person name="Michod R.E."/>
            <person name="Olson B.J.S.C."/>
            <person name="Nozaki H."/>
            <person name="Durand P.M."/>
        </authorList>
    </citation>
    <scope>NUCLEOTIDE SEQUENCE [LARGE SCALE GENOMIC DNA]</scope>
    <source>
        <strain evidence="2 3">NIES-571</strain>
    </source>
</reference>
<accession>A0A2J8A5K5</accession>
<feature type="region of interest" description="Disordered" evidence="1">
    <location>
        <begin position="136"/>
        <end position="164"/>
    </location>
</feature>
<dbReference type="AlphaFoldDB" id="A0A2J8A5K5"/>
<name>A0A2J8A5K5_9CHLO</name>
<gene>
    <name evidence="2" type="ORF">TSOC_005707</name>
</gene>
<evidence type="ECO:0000313" key="2">
    <source>
        <dbReference type="EMBL" id="PNH07806.1"/>
    </source>
</evidence>
<dbReference type="EMBL" id="PGGS01000160">
    <property type="protein sequence ID" value="PNH07806.1"/>
    <property type="molecule type" value="Genomic_DNA"/>
</dbReference>
<dbReference type="Proteomes" id="UP000236333">
    <property type="component" value="Unassembled WGS sequence"/>
</dbReference>
<protein>
    <submittedName>
        <fullName evidence="2">Uncharacterized protein</fullName>
    </submittedName>
</protein>
<evidence type="ECO:0000313" key="3">
    <source>
        <dbReference type="Proteomes" id="UP000236333"/>
    </source>
</evidence>
<organism evidence="2 3">
    <name type="scientific">Tetrabaena socialis</name>
    <dbReference type="NCBI Taxonomy" id="47790"/>
    <lineage>
        <taxon>Eukaryota</taxon>
        <taxon>Viridiplantae</taxon>
        <taxon>Chlorophyta</taxon>
        <taxon>core chlorophytes</taxon>
        <taxon>Chlorophyceae</taxon>
        <taxon>CS clade</taxon>
        <taxon>Chlamydomonadales</taxon>
        <taxon>Tetrabaenaceae</taxon>
        <taxon>Tetrabaena</taxon>
    </lineage>
</organism>